<name>A0ABV9T6J9_9BACT</name>
<keyword evidence="4" id="KW-1185">Reference proteome</keyword>
<feature type="domain" description="Peptidase S9 prolyl oligopeptidase catalytic" evidence="2">
    <location>
        <begin position="218"/>
        <end position="343"/>
    </location>
</feature>
<dbReference type="Gene3D" id="3.40.50.1820">
    <property type="entry name" value="alpha/beta hydrolase"/>
    <property type="match status" value="1"/>
</dbReference>
<dbReference type="Proteomes" id="UP001595818">
    <property type="component" value="Unassembled WGS sequence"/>
</dbReference>
<dbReference type="RefSeq" id="WP_377067870.1">
    <property type="nucleotide sequence ID" value="NZ_JBHSJJ010000016.1"/>
</dbReference>
<keyword evidence="1 3" id="KW-0378">Hydrolase</keyword>
<evidence type="ECO:0000259" key="2">
    <source>
        <dbReference type="Pfam" id="PF00326"/>
    </source>
</evidence>
<organism evidence="3 4">
    <name type="scientific">Negadavirga shengliensis</name>
    <dbReference type="NCBI Taxonomy" id="1389218"/>
    <lineage>
        <taxon>Bacteria</taxon>
        <taxon>Pseudomonadati</taxon>
        <taxon>Bacteroidota</taxon>
        <taxon>Cytophagia</taxon>
        <taxon>Cytophagales</taxon>
        <taxon>Cyclobacteriaceae</taxon>
        <taxon>Negadavirga</taxon>
    </lineage>
</organism>
<dbReference type="EC" id="3.4.-.-" evidence="3"/>
<sequence length="380" mass="43193">MIKKYCKTRGYIIVFILLTGTLKAVGQNNSLVSPEVETARTDAYEKQLEDYLRHFLVAEYEARSEKAWNRDYSSPDALERSVKPNRRRWEEVLNPPVLTKSGPLERKPYALGEIQAEWIGLPLGMLTAEAVLAFPEGASERKQVPVVIVQHGIESTPETPFSPGAYHEYAKGLLEAGFAVLVPMNLRSVERRNNVERYARLAGTSLPGIELVRLQHLLDMVLADPRVDADKVGMWGVSLGGMATMFWMPLEPRIKAGVVSAWFNERRNKMAVPDERYSSFSPREEHAFFNGWLTEFSDYDLVSLIAPRPLMIQHGKKDNIAHWPQVVEEYDKSTVHYQKLKIPKRMELVLHEGGHEAIVDEGVRFMTDWLMGTVKSQNAD</sequence>
<gene>
    <name evidence="3" type="ORF">ACFPFU_21165</name>
</gene>
<dbReference type="GO" id="GO:0016787">
    <property type="term" value="F:hydrolase activity"/>
    <property type="evidence" value="ECO:0007669"/>
    <property type="project" value="UniProtKB-KW"/>
</dbReference>
<dbReference type="InterPro" id="IPR050261">
    <property type="entry name" value="FrsA_esterase"/>
</dbReference>
<dbReference type="InterPro" id="IPR029058">
    <property type="entry name" value="AB_hydrolase_fold"/>
</dbReference>
<evidence type="ECO:0000313" key="3">
    <source>
        <dbReference type="EMBL" id="MFC4874228.1"/>
    </source>
</evidence>
<accession>A0ABV9T6J9</accession>
<dbReference type="PANTHER" id="PTHR22946">
    <property type="entry name" value="DIENELACTONE HYDROLASE DOMAIN-CONTAINING PROTEIN-RELATED"/>
    <property type="match status" value="1"/>
</dbReference>
<dbReference type="Pfam" id="PF00326">
    <property type="entry name" value="Peptidase_S9"/>
    <property type="match status" value="1"/>
</dbReference>
<dbReference type="EMBL" id="JBHSJJ010000016">
    <property type="protein sequence ID" value="MFC4874228.1"/>
    <property type="molecule type" value="Genomic_DNA"/>
</dbReference>
<dbReference type="InterPro" id="IPR001375">
    <property type="entry name" value="Peptidase_S9_cat"/>
</dbReference>
<protein>
    <submittedName>
        <fullName evidence="3">Alpha/beta hydrolase family protein</fullName>
        <ecNumber evidence="3">3.4.-.-</ecNumber>
    </submittedName>
</protein>
<evidence type="ECO:0000256" key="1">
    <source>
        <dbReference type="ARBA" id="ARBA00022801"/>
    </source>
</evidence>
<comment type="caution">
    <text evidence="3">The sequence shown here is derived from an EMBL/GenBank/DDBJ whole genome shotgun (WGS) entry which is preliminary data.</text>
</comment>
<dbReference type="SUPFAM" id="SSF53474">
    <property type="entry name" value="alpha/beta-Hydrolases"/>
    <property type="match status" value="1"/>
</dbReference>
<reference evidence="4" key="1">
    <citation type="journal article" date="2019" name="Int. J. Syst. Evol. Microbiol.">
        <title>The Global Catalogue of Microorganisms (GCM) 10K type strain sequencing project: providing services to taxonomists for standard genome sequencing and annotation.</title>
        <authorList>
            <consortium name="The Broad Institute Genomics Platform"/>
            <consortium name="The Broad Institute Genome Sequencing Center for Infectious Disease"/>
            <person name="Wu L."/>
            <person name="Ma J."/>
        </authorList>
    </citation>
    <scope>NUCLEOTIDE SEQUENCE [LARGE SCALE GENOMIC DNA]</scope>
    <source>
        <strain evidence="4">CGMCC 4.7466</strain>
    </source>
</reference>
<evidence type="ECO:0000313" key="4">
    <source>
        <dbReference type="Proteomes" id="UP001595818"/>
    </source>
</evidence>
<proteinExistence type="predicted"/>
<dbReference type="PANTHER" id="PTHR22946:SF9">
    <property type="entry name" value="POLYKETIDE TRANSFERASE AF380"/>
    <property type="match status" value="1"/>
</dbReference>